<dbReference type="Pfam" id="PF05219">
    <property type="entry name" value="DREV"/>
    <property type="match status" value="1"/>
</dbReference>
<dbReference type="PANTHER" id="PTHR12890:SF0">
    <property type="entry name" value="PROTEIN-L-HISTIDINE N-PROS-METHYLTRANSFERASE"/>
    <property type="match status" value="1"/>
</dbReference>
<organism evidence="1 2">
    <name type="scientific">Cichlidogyrus casuarinus</name>
    <dbReference type="NCBI Taxonomy" id="1844966"/>
    <lineage>
        <taxon>Eukaryota</taxon>
        <taxon>Metazoa</taxon>
        <taxon>Spiralia</taxon>
        <taxon>Lophotrochozoa</taxon>
        <taxon>Platyhelminthes</taxon>
        <taxon>Monogenea</taxon>
        <taxon>Monopisthocotylea</taxon>
        <taxon>Dactylogyridea</taxon>
        <taxon>Ancyrocephalidae</taxon>
        <taxon>Cichlidogyrus</taxon>
    </lineage>
</organism>
<dbReference type="InterPro" id="IPR029063">
    <property type="entry name" value="SAM-dependent_MTases_sf"/>
</dbReference>
<comment type="caution">
    <text evidence="1">The sequence shown here is derived from an EMBL/GenBank/DDBJ whole genome shotgun (WGS) entry which is preliminary data.</text>
</comment>
<dbReference type="PANTHER" id="PTHR12890">
    <property type="entry name" value="DREV PROTEIN"/>
    <property type="match status" value="1"/>
</dbReference>
<name>A0ABD2Q862_9PLAT</name>
<dbReference type="AlphaFoldDB" id="A0ABD2Q862"/>
<gene>
    <name evidence="1" type="primary">METTL9</name>
    <name evidence="1" type="ORF">Ciccas_005957</name>
</gene>
<dbReference type="Proteomes" id="UP001626550">
    <property type="component" value="Unassembled WGS sequence"/>
</dbReference>
<reference evidence="1 2" key="1">
    <citation type="submission" date="2024-11" db="EMBL/GenBank/DDBJ databases">
        <title>Adaptive evolution of stress response genes in parasites aligns with host niche diversity.</title>
        <authorList>
            <person name="Hahn C."/>
            <person name="Resl P."/>
        </authorList>
    </citation>
    <scope>NUCLEOTIDE SEQUENCE [LARGE SCALE GENOMIC DNA]</scope>
    <source>
        <strain evidence="1">EGGRZ-B1_66</strain>
        <tissue evidence="1">Body</tissue>
    </source>
</reference>
<evidence type="ECO:0000313" key="2">
    <source>
        <dbReference type="Proteomes" id="UP001626550"/>
    </source>
</evidence>
<accession>A0ABD2Q862</accession>
<dbReference type="InterPro" id="IPR007884">
    <property type="entry name" value="METL9"/>
</dbReference>
<sequence>MFVYSKAQFQMLLDLEDLVVFESLLDLGAGDGKVTQKMSPFFRHVLTTEISPVMQWRLKQKNFHILDIDSWNTMENFPKDLTIESYNGKPQYDVVACLNLLDRCDKPMTLLSDIKMVLKPSTGRLVIALVFPLQQYVETTIGNVPSEMLDVSHSQVWEVQFSSLIENVFKPLGYDLLKWTVAPYLCEGDFSQSFYALKDVIMVFRTSS</sequence>
<keyword evidence="2" id="KW-1185">Reference proteome</keyword>
<evidence type="ECO:0000313" key="1">
    <source>
        <dbReference type="EMBL" id="KAL3315412.1"/>
    </source>
</evidence>
<protein>
    <submittedName>
        <fullName evidence="1">Methyltransferase-like protein 9</fullName>
    </submittedName>
</protein>
<dbReference type="SUPFAM" id="SSF53335">
    <property type="entry name" value="S-adenosyl-L-methionine-dependent methyltransferases"/>
    <property type="match status" value="1"/>
</dbReference>
<proteinExistence type="predicted"/>
<dbReference type="Gene3D" id="3.40.50.150">
    <property type="entry name" value="Vaccinia Virus protein VP39"/>
    <property type="match status" value="1"/>
</dbReference>
<dbReference type="EMBL" id="JBJKFK010000758">
    <property type="protein sequence ID" value="KAL3315412.1"/>
    <property type="molecule type" value="Genomic_DNA"/>
</dbReference>